<dbReference type="Pfam" id="PF17853">
    <property type="entry name" value="GGDEF_2"/>
    <property type="match status" value="1"/>
</dbReference>
<protein>
    <submittedName>
        <fullName evidence="4">Carbohydrate diacid regulator</fullName>
    </submittedName>
</protein>
<comment type="similarity">
    <text evidence="1">Belongs to the CdaR family.</text>
</comment>
<dbReference type="PANTHER" id="PTHR33744">
    <property type="entry name" value="CARBOHYDRATE DIACID REGULATOR"/>
    <property type="match status" value="1"/>
</dbReference>
<dbReference type="Pfam" id="PF13556">
    <property type="entry name" value="HTH_30"/>
    <property type="match status" value="1"/>
</dbReference>
<dbReference type="InterPro" id="IPR051448">
    <property type="entry name" value="CdaR-like_regulators"/>
</dbReference>
<reference evidence="4 5" key="1">
    <citation type="submission" date="2017-04" db="EMBL/GenBank/DDBJ databases">
        <authorList>
            <person name="Afonso C.L."/>
            <person name="Miller P.J."/>
            <person name="Scott M.A."/>
            <person name="Spackman E."/>
            <person name="Goraichik I."/>
            <person name="Dimitrov K.M."/>
            <person name="Suarez D.L."/>
            <person name="Swayne D.E."/>
        </authorList>
    </citation>
    <scope>NUCLEOTIDE SEQUENCE [LARGE SCALE GENOMIC DNA]</scope>
    <source>
        <strain evidence="4 5">KR-140</strain>
    </source>
</reference>
<evidence type="ECO:0000256" key="1">
    <source>
        <dbReference type="ARBA" id="ARBA00006754"/>
    </source>
</evidence>
<proteinExistence type="inferred from homology"/>
<evidence type="ECO:0000313" key="4">
    <source>
        <dbReference type="EMBL" id="SMB80286.1"/>
    </source>
</evidence>
<feature type="domain" description="CdaR GGDEF-like" evidence="3">
    <location>
        <begin position="126"/>
        <end position="275"/>
    </location>
</feature>
<name>A0A1W1UGR4_9DEIO</name>
<dbReference type="RefSeq" id="WP_212648243.1">
    <property type="nucleotide sequence ID" value="NZ_FWWU01000004.1"/>
</dbReference>
<dbReference type="EMBL" id="FWWU01000004">
    <property type="protein sequence ID" value="SMB80286.1"/>
    <property type="molecule type" value="Genomic_DNA"/>
</dbReference>
<dbReference type="InterPro" id="IPR025736">
    <property type="entry name" value="PucR_C-HTH_dom"/>
</dbReference>
<accession>A0A1W1UGR4</accession>
<dbReference type="PANTHER" id="PTHR33744:SF15">
    <property type="entry name" value="CARBOHYDRATE DIACID REGULATOR"/>
    <property type="match status" value="1"/>
</dbReference>
<gene>
    <name evidence="4" type="ORF">SAMN00790413_05475</name>
</gene>
<feature type="domain" description="PucR C-terminal helix-turn-helix" evidence="2">
    <location>
        <begin position="323"/>
        <end position="381"/>
    </location>
</feature>
<dbReference type="STRING" id="695939.SAMN00790413_05475"/>
<evidence type="ECO:0000259" key="3">
    <source>
        <dbReference type="Pfam" id="PF17853"/>
    </source>
</evidence>
<evidence type="ECO:0000313" key="5">
    <source>
        <dbReference type="Proteomes" id="UP000192582"/>
    </source>
</evidence>
<sequence length="386" mass="41726">MASTDSRSERVTQLVSQRTAELLSAATVVVGPEGRVVASSRAEWYGQSVASLTLPGDALRVPFQLGRHENQVLILPPEGGTLSPQLARGVVELVLGQALMVDRLPHGQELKNTFIHDLLRGLVLDEETLLRQARILGMDLGPPRAVILIDASAYLLGPGHDPERVQQRAQLVVGSVVNFFHLPNDTICAYIGGGEVAVLKASDTKNLGRWAEEPGDAAPVGPSWANLAALKRAGNALLDRLQADLGTPLGMGIGRYHRGLDGLARSYQDARTALSLGTRLSRENRSHTLDALGVAAFVGLDDEPTKLSLAGHLLSPLDEEPELLETLEAFFTSDCHPIAAARQLGLHRNTLNYRLDKITSMTGLNPRTFDHAVQIRLALLIRRLHS</sequence>
<dbReference type="InterPro" id="IPR041522">
    <property type="entry name" value="CdaR_GGDEF"/>
</dbReference>
<organism evidence="4 5">
    <name type="scientific">Deinococcus hopiensis KR-140</name>
    <dbReference type="NCBI Taxonomy" id="695939"/>
    <lineage>
        <taxon>Bacteria</taxon>
        <taxon>Thermotogati</taxon>
        <taxon>Deinococcota</taxon>
        <taxon>Deinococci</taxon>
        <taxon>Deinococcales</taxon>
        <taxon>Deinococcaceae</taxon>
        <taxon>Deinococcus</taxon>
    </lineage>
</organism>
<dbReference type="AlphaFoldDB" id="A0A1W1UGR4"/>
<keyword evidence="5" id="KW-1185">Reference proteome</keyword>
<dbReference type="Gene3D" id="1.10.10.2840">
    <property type="entry name" value="PucR C-terminal helix-turn-helix domain"/>
    <property type="match status" value="1"/>
</dbReference>
<dbReference type="Proteomes" id="UP000192582">
    <property type="component" value="Unassembled WGS sequence"/>
</dbReference>
<dbReference type="InterPro" id="IPR042070">
    <property type="entry name" value="PucR_C-HTH_sf"/>
</dbReference>
<evidence type="ECO:0000259" key="2">
    <source>
        <dbReference type="Pfam" id="PF13556"/>
    </source>
</evidence>